<organism evidence="2">
    <name type="scientific">Melampsora larici-populina (strain 98AG31 / pathotype 3-4-7)</name>
    <name type="common">Poplar leaf rust fungus</name>
    <dbReference type="NCBI Taxonomy" id="747676"/>
    <lineage>
        <taxon>Eukaryota</taxon>
        <taxon>Fungi</taxon>
        <taxon>Dikarya</taxon>
        <taxon>Basidiomycota</taxon>
        <taxon>Pucciniomycotina</taxon>
        <taxon>Pucciniomycetes</taxon>
        <taxon>Pucciniales</taxon>
        <taxon>Melampsoraceae</taxon>
        <taxon>Melampsora</taxon>
    </lineage>
</organism>
<evidence type="ECO:0000313" key="2">
    <source>
        <dbReference type="Proteomes" id="UP000001072"/>
    </source>
</evidence>
<gene>
    <name evidence="1" type="ORF">MELLADRAFT_109090</name>
</gene>
<protein>
    <submittedName>
        <fullName evidence="1">Uncharacterized protein</fullName>
    </submittedName>
</protein>
<proteinExistence type="predicted"/>
<dbReference type="GeneID" id="18923652"/>
<sequence>MSLLNVENKAYISIGYSSAHAWTPNSRQVDMSSTPSLPVEVIELIVFHLCHEETYLEADQYNSAEVDFLNQDAMINLLRLRLLNKGWASTIHRAVYGSLNLAFPYAEGFLNKLRCNNLAISEFCEVKGRSVKVLEVMPTYYEAYSTRLIVAFRFTLEVFFMDSLPNYIPYDLQMMEFPKLRVIRNIYVDGLIEHPDWFSWPMFRGVQILITQYHKGNSKWRKQFIEVLELPLPPGLKHMIFVVDKKYIIEDEVLTERLKTLGIGCHFKTRLSHYEILYNTRGVASEVNCNTCERHLYKACIDKEKKVPINASEKCVLTKSQV</sequence>
<keyword evidence="2" id="KW-1185">Reference proteome</keyword>
<dbReference type="EMBL" id="GL883123">
    <property type="protein sequence ID" value="EGG03702.1"/>
    <property type="molecule type" value="Genomic_DNA"/>
</dbReference>
<dbReference type="AlphaFoldDB" id="F4RVA3"/>
<dbReference type="InParanoid" id="F4RVA3"/>
<dbReference type="RefSeq" id="XP_007413149.1">
    <property type="nucleotide sequence ID" value="XM_007413087.1"/>
</dbReference>
<dbReference type="VEuPathDB" id="FungiDB:MELLADRAFT_109090"/>
<dbReference type="KEGG" id="mlr:MELLADRAFT_109090"/>
<reference evidence="2" key="1">
    <citation type="journal article" date="2011" name="Proc. Natl. Acad. Sci. U.S.A.">
        <title>Obligate biotrophy features unraveled by the genomic analysis of rust fungi.</title>
        <authorList>
            <person name="Duplessis S."/>
            <person name="Cuomo C.A."/>
            <person name="Lin Y.-C."/>
            <person name="Aerts A."/>
            <person name="Tisserant E."/>
            <person name="Veneault-Fourrey C."/>
            <person name="Joly D.L."/>
            <person name="Hacquard S."/>
            <person name="Amselem J."/>
            <person name="Cantarel B.L."/>
            <person name="Chiu R."/>
            <person name="Coutinho P.M."/>
            <person name="Feau N."/>
            <person name="Field M."/>
            <person name="Frey P."/>
            <person name="Gelhaye E."/>
            <person name="Goldberg J."/>
            <person name="Grabherr M.G."/>
            <person name="Kodira C.D."/>
            <person name="Kohler A."/>
            <person name="Kuees U."/>
            <person name="Lindquist E.A."/>
            <person name="Lucas S.M."/>
            <person name="Mago R."/>
            <person name="Mauceli E."/>
            <person name="Morin E."/>
            <person name="Murat C."/>
            <person name="Pangilinan J.L."/>
            <person name="Park R."/>
            <person name="Pearson M."/>
            <person name="Quesneville H."/>
            <person name="Rouhier N."/>
            <person name="Sakthikumar S."/>
            <person name="Salamov A.A."/>
            <person name="Schmutz J."/>
            <person name="Selles B."/>
            <person name="Shapiro H."/>
            <person name="Tanguay P."/>
            <person name="Tuskan G.A."/>
            <person name="Henrissat B."/>
            <person name="Van de Peer Y."/>
            <person name="Rouze P."/>
            <person name="Ellis J.G."/>
            <person name="Dodds P.N."/>
            <person name="Schein J.E."/>
            <person name="Zhong S."/>
            <person name="Hamelin R.C."/>
            <person name="Grigoriev I.V."/>
            <person name="Szabo L.J."/>
            <person name="Martin F."/>
        </authorList>
    </citation>
    <scope>NUCLEOTIDE SEQUENCE [LARGE SCALE GENOMIC DNA]</scope>
    <source>
        <strain evidence="2">98AG31 / pathotype 3-4-7</strain>
    </source>
</reference>
<dbReference type="Proteomes" id="UP000001072">
    <property type="component" value="Unassembled WGS sequence"/>
</dbReference>
<name>F4RVA3_MELLP</name>
<dbReference type="HOGENOM" id="CLU_863510_0_0_1"/>
<accession>F4RVA3</accession>
<evidence type="ECO:0000313" key="1">
    <source>
        <dbReference type="EMBL" id="EGG03702.1"/>
    </source>
</evidence>